<dbReference type="Proteomes" id="UP001314170">
    <property type="component" value="Unassembled WGS sequence"/>
</dbReference>
<dbReference type="EMBL" id="CAWUPB010000850">
    <property type="protein sequence ID" value="CAK7325659.1"/>
    <property type="molecule type" value="Genomic_DNA"/>
</dbReference>
<name>A0AAV1QZW5_9ROSI</name>
<proteinExistence type="predicted"/>
<organism evidence="2 3">
    <name type="scientific">Dovyalis caffra</name>
    <dbReference type="NCBI Taxonomy" id="77055"/>
    <lineage>
        <taxon>Eukaryota</taxon>
        <taxon>Viridiplantae</taxon>
        <taxon>Streptophyta</taxon>
        <taxon>Embryophyta</taxon>
        <taxon>Tracheophyta</taxon>
        <taxon>Spermatophyta</taxon>
        <taxon>Magnoliopsida</taxon>
        <taxon>eudicotyledons</taxon>
        <taxon>Gunneridae</taxon>
        <taxon>Pentapetalae</taxon>
        <taxon>rosids</taxon>
        <taxon>fabids</taxon>
        <taxon>Malpighiales</taxon>
        <taxon>Salicaceae</taxon>
        <taxon>Flacourtieae</taxon>
        <taxon>Dovyalis</taxon>
    </lineage>
</organism>
<sequence length="275" mass="30015">MKTKSAQEFNKDTFTIRNLNWENNKIQVDTSNIMYDPSISNHDSGLAGKLWKAIVQMGLMRMLAEGLRDGAAARLGLLSGAKTGQIRLLPRNGLPTTRTGPGEQNTQNSGTVKALPLPESLALSPLPQNGKARLFPSLCPFVPPLLLICFGPSVFVFQPVTLASFRSHSLSQSHSLTFCQNSKQPPATFEATSHHRPGEHRPPAASFISTKDGISYYESMIVALITCRLEGKSNALILPAKKSNKRKGMNQNALTMFANDSIIFYILSALDAQMS</sequence>
<reference evidence="2 3" key="1">
    <citation type="submission" date="2024-01" db="EMBL/GenBank/DDBJ databases">
        <authorList>
            <person name="Waweru B."/>
        </authorList>
    </citation>
    <scope>NUCLEOTIDE SEQUENCE [LARGE SCALE GENOMIC DNA]</scope>
</reference>
<gene>
    <name evidence="2" type="ORF">DCAF_LOCUS3344</name>
</gene>
<accession>A0AAV1QZW5</accession>
<keyword evidence="3" id="KW-1185">Reference proteome</keyword>
<dbReference type="AlphaFoldDB" id="A0AAV1QZW5"/>
<feature type="compositionally biased region" description="Polar residues" evidence="1">
    <location>
        <begin position="94"/>
        <end position="111"/>
    </location>
</feature>
<evidence type="ECO:0000313" key="2">
    <source>
        <dbReference type="EMBL" id="CAK7325659.1"/>
    </source>
</evidence>
<evidence type="ECO:0000256" key="1">
    <source>
        <dbReference type="SAM" id="MobiDB-lite"/>
    </source>
</evidence>
<comment type="caution">
    <text evidence="2">The sequence shown here is derived from an EMBL/GenBank/DDBJ whole genome shotgun (WGS) entry which is preliminary data.</text>
</comment>
<protein>
    <submittedName>
        <fullName evidence="2">Uncharacterized protein</fullName>
    </submittedName>
</protein>
<evidence type="ECO:0000313" key="3">
    <source>
        <dbReference type="Proteomes" id="UP001314170"/>
    </source>
</evidence>
<feature type="region of interest" description="Disordered" evidence="1">
    <location>
        <begin position="90"/>
        <end position="111"/>
    </location>
</feature>